<sequence>MQNDGFWGCLGGVHRVVRGALRGVLLTSQFALRFVVLLITRVMTPFTIVTISVACATGPVIPSWRCQLACTLSTTGFILRAPSKGQRYCSRIVLPVCYNSSVNSAVDDAFSPLLKALAS</sequence>
<dbReference type="AlphaFoldDB" id="A0ABD3FJT8"/>
<evidence type="ECO:0000313" key="1">
    <source>
        <dbReference type="EMBL" id="KAL3667013.1"/>
    </source>
</evidence>
<comment type="caution">
    <text evidence="1">The sequence shown here is derived from an EMBL/GenBank/DDBJ whole genome shotgun (WGS) entry which is preliminary data.</text>
</comment>
<protein>
    <submittedName>
        <fullName evidence="1">Uncharacterized protein</fullName>
    </submittedName>
</protein>
<dbReference type="EMBL" id="JBIMZQ010000015">
    <property type="protein sequence ID" value="KAL3667013.1"/>
    <property type="molecule type" value="Genomic_DNA"/>
</dbReference>
<gene>
    <name evidence="1" type="ORF">V7S43_007958</name>
</gene>
<dbReference type="Proteomes" id="UP001632037">
    <property type="component" value="Unassembled WGS sequence"/>
</dbReference>
<proteinExistence type="predicted"/>
<accession>A0ABD3FJT8</accession>
<name>A0ABD3FJT8_9STRA</name>
<keyword evidence="2" id="KW-1185">Reference proteome</keyword>
<organism evidence="1 2">
    <name type="scientific">Phytophthora oleae</name>
    <dbReference type="NCBI Taxonomy" id="2107226"/>
    <lineage>
        <taxon>Eukaryota</taxon>
        <taxon>Sar</taxon>
        <taxon>Stramenopiles</taxon>
        <taxon>Oomycota</taxon>
        <taxon>Peronosporomycetes</taxon>
        <taxon>Peronosporales</taxon>
        <taxon>Peronosporaceae</taxon>
        <taxon>Phytophthora</taxon>
    </lineage>
</organism>
<evidence type="ECO:0000313" key="2">
    <source>
        <dbReference type="Proteomes" id="UP001632037"/>
    </source>
</evidence>
<reference evidence="1 2" key="1">
    <citation type="submission" date="2024-09" db="EMBL/GenBank/DDBJ databases">
        <title>Genome sequencing and assembly of Phytophthora oleae, isolate VK10A, causative agent of rot of olive drupes.</title>
        <authorList>
            <person name="Conti Taguali S."/>
            <person name="Riolo M."/>
            <person name="La Spada F."/>
            <person name="Cacciola S.O."/>
            <person name="Dionisio G."/>
        </authorList>
    </citation>
    <scope>NUCLEOTIDE SEQUENCE [LARGE SCALE GENOMIC DNA]</scope>
    <source>
        <strain evidence="1 2">VK10A</strain>
    </source>
</reference>